<protein>
    <submittedName>
        <fullName evidence="2">TfoX/Sxy family protein</fullName>
    </submittedName>
</protein>
<dbReference type="Proteomes" id="UP001273531">
    <property type="component" value="Unassembled WGS sequence"/>
</dbReference>
<organism evidence="2 3">
    <name type="scientific">Sphingomonas agrestis</name>
    <dbReference type="NCBI Taxonomy" id="3080540"/>
    <lineage>
        <taxon>Bacteria</taxon>
        <taxon>Pseudomonadati</taxon>
        <taxon>Pseudomonadota</taxon>
        <taxon>Alphaproteobacteria</taxon>
        <taxon>Sphingomonadales</taxon>
        <taxon>Sphingomonadaceae</taxon>
        <taxon>Sphingomonas</taxon>
    </lineage>
</organism>
<dbReference type="SUPFAM" id="SSF159894">
    <property type="entry name" value="YgaC/TfoX-N like"/>
    <property type="match status" value="1"/>
</dbReference>
<sequence length="118" mass="13006">MALDEGLVDWVREALEPAGSVTMRRMMGGATLYLDGAAFAIVTSDGVLRFKADAETDARWDAAGCDRFTYQFANGRIGTMNYRRAPDDVYDDADTLREWAGLAIAAGQRAPKKKPKKR</sequence>
<gene>
    <name evidence="2" type="ORF">RZN05_13480</name>
</gene>
<evidence type="ECO:0000313" key="3">
    <source>
        <dbReference type="Proteomes" id="UP001273531"/>
    </source>
</evidence>
<dbReference type="Pfam" id="PF04993">
    <property type="entry name" value="TfoX_N"/>
    <property type="match status" value="1"/>
</dbReference>
<feature type="domain" description="TfoX N-terminal" evidence="1">
    <location>
        <begin position="13"/>
        <end position="106"/>
    </location>
</feature>
<dbReference type="InterPro" id="IPR007076">
    <property type="entry name" value="TfoX_N"/>
</dbReference>
<dbReference type="Gene3D" id="3.30.1460.30">
    <property type="entry name" value="YgaC/TfoX-N like chaperone"/>
    <property type="match status" value="1"/>
</dbReference>
<accession>A0ABU3Y9D5</accession>
<proteinExistence type="predicted"/>
<comment type="caution">
    <text evidence="2">The sequence shown here is derived from an EMBL/GenBank/DDBJ whole genome shotgun (WGS) entry which is preliminary data.</text>
</comment>
<dbReference type="EMBL" id="JAWJEJ010000001">
    <property type="protein sequence ID" value="MDV3458001.1"/>
    <property type="molecule type" value="Genomic_DNA"/>
</dbReference>
<evidence type="ECO:0000259" key="1">
    <source>
        <dbReference type="Pfam" id="PF04993"/>
    </source>
</evidence>
<reference evidence="2 3" key="1">
    <citation type="submission" date="2023-10" db="EMBL/GenBank/DDBJ databases">
        <title>Sphingomonas sp. HF-S4 16S ribosomal RNA gene Genome sequencing and assembly.</title>
        <authorList>
            <person name="Lee H."/>
        </authorList>
    </citation>
    <scope>NUCLEOTIDE SEQUENCE [LARGE SCALE GENOMIC DNA]</scope>
    <source>
        <strain evidence="2 3">HF-S4</strain>
    </source>
</reference>
<dbReference type="RefSeq" id="WP_317227118.1">
    <property type="nucleotide sequence ID" value="NZ_JAWJEJ010000001.1"/>
</dbReference>
<keyword evidence="3" id="KW-1185">Reference proteome</keyword>
<name>A0ABU3Y9D5_9SPHN</name>
<evidence type="ECO:0000313" key="2">
    <source>
        <dbReference type="EMBL" id="MDV3458001.1"/>
    </source>
</evidence>